<dbReference type="Proteomes" id="UP001501585">
    <property type="component" value="Unassembled WGS sequence"/>
</dbReference>
<feature type="transmembrane region" description="Helical" evidence="9">
    <location>
        <begin position="492"/>
        <end position="516"/>
    </location>
</feature>
<evidence type="ECO:0000256" key="8">
    <source>
        <dbReference type="SAM" id="MobiDB-lite"/>
    </source>
</evidence>
<evidence type="ECO:0000256" key="7">
    <source>
        <dbReference type="ARBA" id="ARBA00023136"/>
    </source>
</evidence>
<comment type="caution">
    <text evidence="10">The sequence shown here is derived from an EMBL/GenBank/DDBJ whole genome shotgun (WGS) entry which is preliminary data.</text>
</comment>
<sequence>MKSYIQEHTNPPVFFISGAVVLVFLVVGVAIPEQFGEAASNIRNWIGLNFGWFYIISTTFFLILSAALMLSRYGNIRLGPDSSRPEFSTLAWFAMLFTAGMGIGLVFWGVAEPAYHAANDYIAQTAGVPADPTQRTPADDAANASTAMQFTLFHWGFHPWAVYIILGLSLGYFCFRKGLPMRPASALYPLIGNRIYGWLGNLIDILAVFGTLFGLATSLGLGTMQVNTGLNQEFGVPVSPFVQTLIIILITSVAVVSVVAGIDKGIRRLSVINLWLAAALLLIMFLIGPKLWILSMMYTGAGDYLQNLVQMSLDFAVNSPAGTVPAADFANTWTIFYWGWWISWSPFVGMFLARISYGRTIRQFVVGTLFAPVGVSVLWFGVFGGTGIFYDLFRLGDKEQISDLASEAEATFHLIDAFPLPGIFLSLLALLTMVVVVVFFITSSDSGSLVVDMLTNGGDPHPVRIQRIFWATMEGVITIVLLVIGGSKALEALQAAAVSTGLPFAVVLVIIGFSLLKALRSEDPISMLPQSLKPSSSPSRPDAAASGERVPVAAPDNVDKPTAE</sequence>
<evidence type="ECO:0000256" key="1">
    <source>
        <dbReference type="ARBA" id="ARBA00004651"/>
    </source>
</evidence>
<dbReference type="PANTHER" id="PTHR30047:SF7">
    <property type="entry name" value="HIGH-AFFINITY CHOLINE TRANSPORT PROTEIN"/>
    <property type="match status" value="1"/>
</dbReference>
<evidence type="ECO:0000256" key="4">
    <source>
        <dbReference type="ARBA" id="ARBA00022475"/>
    </source>
</evidence>
<evidence type="ECO:0000313" key="10">
    <source>
        <dbReference type="EMBL" id="GAA2008254.1"/>
    </source>
</evidence>
<organism evidence="10 11">
    <name type="scientific">Nocardiopsis rhodophaea</name>
    <dbReference type="NCBI Taxonomy" id="280238"/>
    <lineage>
        <taxon>Bacteria</taxon>
        <taxon>Bacillati</taxon>
        <taxon>Actinomycetota</taxon>
        <taxon>Actinomycetes</taxon>
        <taxon>Streptosporangiales</taxon>
        <taxon>Nocardiopsidaceae</taxon>
        <taxon>Nocardiopsis</taxon>
    </lineage>
</organism>
<dbReference type="EMBL" id="BAAAPC010000018">
    <property type="protein sequence ID" value="GAA2008254.1"/>
    <property type="molecule type" value="Genomic_DNA"/>
</dbReference>
<feature type="transmembrane region" description="Helical" evidence="9">
    <location>
        <begin position="90"/>
        <end position="111"/>
    </location>
</feature>
<keyword evidence="3" id="KW-0813">Transport</keyword>
<dbReference type="InterPro" id="IPR000060">
    <property type="entry name" value="BCCT_transptr"/>
</dbReference>
<accession>A0ABN2TGT4</accession>
<evidence type="ECO:0000256" key="2">
    <source>
        <dbReference type="ARBA" id="ARBA00005658"/>
    </source>
</evidence>
<dbReference type="Pfam" id="PF02028">
    <property type="entry name" value="BCCT"/>
    <property type="match status" value="1"/>
</dbReference>
<keyword evidence="4" id="KW-1003">Cell membrane</keyword>
<feature type="transmembrane region" description="Helical" evidence="9">
    <location>
        <begin position="12"/>
        <end position="31"/>
    </location>
</feature>
<name>A0ABN2TGT4_9ACTN</name>
<evidence type="ECO:0008006" key="12">
    <source>
        <dbReference type="Google" id="ProtNLM"/>
    </source>
</evidence>
<feature type="transmembrane region" description="Helical" evidence="9">
    <location>
        <begin position="365"/>
        <end position="390"/>
    </location>
</feature>
<keyword evidence="6 9" id="KW-1133">Transmembrane helix</keyword>
<protein>
    <recommendedName>
        <fullName evidence="12">BCCT family transporter</fullName>
    </recommendedName>
</protein>
<feature type="transmembrane region" description="Helical" evidence="9">
    <location>
        <begin position="468"/>
        <end position="486"/>
    </location>
</feature>
<evidence type="ECO:0000256" key="6">
    <source>
        <dbReference type="ARBA" id="ARBA00022989"/>
    </source>
</evidence>
<feature type="transmembrane region" description="Helical" evidence="9">
    <location>
        <begin position="241"/>
        <end position="262"/>
    </location>
</feature>
<feature type="transmembrane region" description="Helical" evidence="9">
    <location>
        <begin position="422"/>
        <end position="441"/>
    </location>
</feature>
<reference evidence="10 11" key="1">
    <citation type="journal article" date="2019" name="Int. J. Syst. Evol. Microbiol.">
        <title>The Global Catalogue of Microorganisms (GCM) 10K type strain sequencing project: providing services to taxonomists for standard genome sequencing and annotation.</title>
        <authorList>
            <consortium name="The Broad Institute Genomics Platform"/>
            <consortium name="The Broad Institute Genome Sequencing Center for Infectious Disease"/>
            <person name="Wu L."/>
            <person name="Ma J."/>
        </authorList>
    </citation>
    <scope>NUCLEOTIDE SEQUENCE [LARGE SCALE GENOMIC DNA]</scope>
    <source>
        <strain evidence="10 11">JCM 15313</strain>
    </source>
</reference>
<proteinExistence type="inferred from homology"/>
<feature type="transmembrane region" description="Helical" evidence="9">
    <location>
        <begin position="51"/>
        <end position="70"/>
    </location>
</feature>
<dbReference type="NCBIfam" id="TIGR00842">
    <property type="entry name" value="bcct"/>
    <property type="match status" value="1"/>
</dbReference>
<keyword evidence="11" id="KW-1185">Reference proteome</keyword>
<keyword evidence="7 9" id="KW-0472">Membrane</keyword>
<evidence type="ECO:0000313" key="11">
    <source>
        <dbReference type="Proteomes" id="UP001501585"/>
    </source>
</evidence>
<feature type="transmembrane region" description="Helical" evidence="9">
    <location>
        <begin position="196"/>
        <end position="221"/>
    </location>
</feature>
<evidence type="ECO:0000256" key="5">
    <source>
        <dbReference type="ARBA" id="ARBA00022692"/>
    </source>
</evidence>
<evidence type="ECO:0000256" key="9">
    <source>
        <dbReference type="SAM" id="Phobius"/>
    </source>
</evidence>
<feature type="region of interest" description="Disordered" evidence="8">
    <location>
        <begin position="527"/>
        <end position="564"/>
    </location>
</feature>
<comment type="subcellular location">
    <subcellularLocation>
        <location evidence="1">Cell membrane</location>
        <topology evidence="1">Multi-pass membrane protein</topology>
    </subcellularLocation>
</comment>
<feature type="transmembrane region" description="Helical" evidence="9">
    <location>
        <begin position="335"/>
        <end position="353"/>
    </location>
</feature>
<gene>
    <name evidence="10" type="ORF">GCM10009799_39880</name>
</gene>
<comment type="similarity">
    <text evidence="2">Belongs to the BCCT transporter (TC 2.A.15) family.</text>
</comment>
<feature type="compositionally biased region" description="Low complexity" evidence="8">
    <location>
        <begin position="527"/>
        <end position="546"/>
    </location>
</feature>
<dbReference type="PANTHER" id="PTHR30047">
    <property type="entry name" value="HIGH-AFFINITY CHOLINE TRANSPORT PROTEIN-RELATED"/>
    <property type="match status" value="1"/>
</dbReference>
<feature type="transmembrane region" description="Helical" evidence="9">
    <location>
        <begin position="157"/>
        <end position="175"/>
    </location>
</feature>
<evidence type="ECO:0000256" key="3">
    <source>
        <dbReference type="ARBA" id="ARBA00022448"/>
    </source>
</evidence>
<feature type="transmembrane region" description="Helical" evidence="9">
    <location>
        <begin position="274"/>
        <end position="298"/>
    </location>
</feature>
<keyword evidence="5 9" id="KW-0812">Transmembrane</keyword>